<dbReference type="InterPro" id="IPR036477">
    <property type="entry name" value="Formyl_transf_N_sf"/>
</dbReference>
<protein>
    <recommendedName>
        <fullName evidence="1">Formyl transferase N-terminal domain-containing protein</fullName>
    </recommendedName>
</protein>
<dbReference type="EMBL" id="UINC01005146">
    <property type="protein sequence ID" value="SVA19391.1"/>
    <property type="molecule type" value="Genomic_DNA"/>
</dbReference>
<accession>A0A381TVD4</accession>
<reference evidence="2" key="1">
    <citation type="submission" date="2018-05" db="EMBL/GenBank/DDBJ databases">
        <authorList>
            <person name="Lanie J.A."/>
            <person name="Ng W.-L."/>
            <person name="Kazmierczak K.M."/>
            <person name="Andrzejewski T.M."/>
            <person name="Davidsen T.M."/>
            <person name="Wayne K.J."/>
            <person name="Tettelin H."/>
            <person name="Glass J.I."/>
            <person name="Rusch D."/>
            <person name="Podicherti R."/>
            <person name="Tsui H.-C.T."/>
            <person name="Winkler M.E."/>
        </authorList>
    </citation>
    <scope>NUCLEOTIDE SEQUENCE</scope>
</reference>
<evidence type="ECO:0000259" key="1">
    <source>
        <dbReference type="Pfam" id="PF00551"/>
    </source>
</evidence>
<name>A0A381TVD4_9ZZZZ</name>
<dbReference type="AlphaFoldDB" id="A0A381TVD4"/>
<gene>
    <name evidence="2" type="ORF">METZ01_LOCUS72245</name>
</gene>
<dbReference type="InterPro" id="IPR002376">
    <property type="entry name" value="Formyl_transf_N"/>
</dbReference>
<feature type="domain" description="Formyl transferase N-terminal" evidence="1">
    <location>
        <begin position="50"/>
        <end position="145"/>
    </location>
</feature>
<evidence type="ECO:0000313" key="2">
    <source>
        <dbReference type="EMBL" id="SVA19391.1"/>
    </source>
</evidence>
<proteinExistence type="predicted"/>
<dbReference type="SUPFAM" id="SSF53328">
    <property type="entry name" value="Formyltransferase"/>
    <property type="match status" value="1"/>
</dbReference>
<dbReference type="Gene3D" id="3.40.50.170">
    <property type="entry name" value="Formyl transferase, N-terminal domain"/>
    <property type="match status" value="1"/>
</dbReference>
<dbReference type="Pfam" id="PF00551">
    <property type="entry name" value="Formyl_trans_N"/>
    <property type="match status" value="1"/>
</dbReference>
<organism evidence="2">
    <name type="scientific">marine metagenome</name>
    <dbReference type="NCBI Taxonomy" id="408172"/>
    <lineage>
        <taxon>unclassified sequences</taxon>
        <taxon>metagenomes</taxon>
        <taxon>ecological metagenomes</taxon>
    </lineage>
</organism>
<sequence>MKYYNFKLDVVIGAPKQLIKVPEQQYHSSVPTIGIHDTREMCWKMKIPYYNMAHNSEECLHFLDQKKPKLGLISGARILNKEVIDKFSLGIINFHPGGIPECRGLDTAHWIMYNNLPVAVTSHFIDGRVDGGWIIKRQEFDRPPKCTLQDIGSLLYYGQLAIFRESISAVKGMKKEDFEYVPTDAKASYGYYV</sequence>